<sequence length="243" mass="26802">MVKLTNFSIVAILLVAIIAIAMKARVTSGDPSAKEILSDAYYETCKGKVGRDCGVMIVSDMFFQNATTDAPCCRKVLTMGKNCHANMLGKILQQSPFKENKTLALDRSRAILASDPTVRAIYNLDFSSSNGRTRSIGTQIESEPSESKSAVDAGSRSPFEHNNSETEGYCSMVGKDTVKEEVSQVTKTMHSLRFWSYICFLDQKFHPSTYYYVSILLIVLLNSSTAAYHCLDVLLELCLALTC</sequence>
<protein>
    <submittedName>
        <fullName evidence="1">Uncharacterized protein</fullName>
    </submittedName>
</protein>
<organism evidence="1 2">
    <name type="scientific">Rhododendron molle</name>
    <name type="common">Chinese azalea</name>
    <name type="synonym">Azalea mollis</name>
    <dbReference type="NCBI Taxonomy" id="49168"/>
    <lineage>
        <taxon>Eukaryota</taxon>
        <taxon>Viridiplantae</taxon>
        <taxon>Streptophyta</taxon>
        <taxon>Embryophyta</taxon>
        <taxon>Tracheophyta</taxon>
        <taxon>Spermatophyta</taxon>
        <taxon>Magnoliopsida</taxon>
        <taxon>eudicotyledons</taxon>
        <taxon>Gunneridae</taxon>
        <taxon>Pentapetalae</taxon>
        <taxon>asterids</taxon>
        <taxon>Ericales</taxon>
        <taxon>Ericaceae</taxon>
        <taxon>Ericoideae</taxon>
        <taxon>Rhodoreae</taxon>
        <taxon>Rhododendron</taxon>
    </lineage>
</organism>
<evidence type="ECO:0000313" key="2">
    <source>
        <dbReference type="Proteomes" id="UP001062846"/>
    </source>
</evidence>
<dbReference type="EMBL" id="CM046397">
    <property type="protein sequence ID" value="KAI8534563.1"/>
    <property type="molecule type" value="Genomic_DNA"/>
</dbReference>
<gene>
    <name evidence="1" type="ORF">RHMOL_Rhmol10G0099700</name>
</gene>
<proteinExistence type="predicted"/>
<evidence type="ECO:0000313" key="1">
    <source>
        <dbReference type="EMBL" id="KAI8534563.1"/>
    </source>
</evidence>
<accession>A0ACC0M2D7</accession>
<keyword evidence="2" id="KW-1185">Reference proteome</keyword>
<dbReference type="Proteomes" id="UP001062846">
    <property type="component" value="Chromosome 10"/>
</dbReference>
<reference evidence="1" key="1">
    <citation type="submission" date="2022-02" db="EMBL/GenBank/DDBJ databases">
        <title>Plant Genome Project.</title>
        <authorList>
            <person name="Zhang R.-G."/>
        </authorList>
    </citation>
    <scope>NUCLEOTIDE SEQUENCE</scope>
    <source>
        <strain evidence="1">AT1</strain>
    </source>
</reference>
<name>A0ACC0M2D7_RHOML</name>
<comment type="caution">
    <text evidence="1">The sequence shown here is derived from an EMBL/GenBank/DDBJ whole genome shotgun (WGS) entry which is preliminary data.</text>
</comment>